<sequence>MKSLLSLMVLGTTMAMVAPAFADPKPPATEAECNKTEGYDWDAATGKCIAEDHGG</sequence>
<keyword evidence="1" id="KW-0732">Signal</keyword>
<comment type="caution">
    <text evidence="2">The sequence shown here is derived from an EMBL/GenBank/DDBJ whole genome shotgun (WGS) entry which is preliminary data.</text>
</comment>
<reference evidence="2 3" key="1">
    <citation type="submission" date="2019-11" db="EMBL/GenBank/DDBJ databases">
        <title>Identification of a novel strain.</title>
        <authorList>
            <person name="Xu Q."/>
            <person name="Wang G."/>
        </authorList>
    </citation>
    <scope>NUCLEOTIDE SEQUENCE [LARGE SCALE GENOMIC DNA]</scope>
    <source>
        <strain evidence="3">xq</strain>
    </source>
</reference>
<accession>A0A6I3KHI0</accession>
<proteinExistence type="predicted"/>
<gene>
    <name evidence="2" type="ORF">GIW81_02225</name>
</gene>
<feature type="chain" id="PRO_5026049044" evidence="1">
    <location>
        <begin position="23"/>
        <end position="55"/>
    </location>
</feature>
<keyword evidence="3" id="KW-1185">Reference proteome</keyword>
<organism evidence="2 3">
    <name type="scientific">Hyphomicrobium album</name>
    <dbReference type="NCBI Taxonomy" id="2665159"/>
    <lineage>
        <taxon>Bacteria</taxon>
        <taxon>Pseudomonadati</taxon>
        <taxon>Pseudomonadota</taxon>
        <taxon>Alphaproteobacteria</taxon>
        <taxon>Hyphomicrobiales</taxon>
        <taxon>Hyphomicrobiaceae</taxon>
        <taxon>Hyphomicrobium</taxon>
    </lineage>
</organism>
<name>A0A6I3KHI0_9HYPH</name>
<protein>
    <submittedName>
        <fullName evidence="2">Uncharacterized protein</fullName>
    </submittedName>
</protein>
<dbReference type="AlphaFoldDB" id="A0A6I3KHI0"/>
<evidence type="ECO:0000256" key="1">
    <source>
        <dbReference type="SAM" id="SignalP"/>
    </source>
</evidence>
<evidence type="ECO:0000313" key="3">
    <source>
        <dbReference type="Proteomes" id="UP000440694"/>
    </source>
</evidence>
<dbReference type="Proteomes" id="UP000440694">
    <property type="component" value="Unassembled WGS sequence"/>
</dbReference>
<dbReference type="EMBL" id="WMBQ01000001">
    <property type="protein sequence ID" value="MTD93147.1"/>
    <property type="molecule type" value="Genomic_DNA"/>
</dbReference>
<evidence type="ECO:0000313" key="2">
    <source>
        <dbReference type="EMBL" id="MTD93147.1"/>
    </source>
</evidence>
<feature type="signal peptide" evidence="1">
    <location>
        <begin position="1"/>
        <end position="22"/>
    </location>
</feature>
<dbReference type="RefSeq" id="WP_154737715.1">
    <property type="nucleotide sequence ID" value="NZ_WMBQ01000001.1"/>
</dbReference>